<evidence type="ECO:0000256" key="10">
    <source>
        <dbReference type="ARBA" id="ARBA00023242"/>
    </source>
</evidence>
<keyword evidence="10" id="KW-0539">Nucleus</keyword>
<evidence type="ECO:0000256" key="9">
    <source>
        <dbReference type="ARBA" id="ARBA00023163"/>
    </source>
</evidence>
<comment type="catalytic activity">
    <reaction evidence="13">
        <text>a 5'-end methyltriphosphate-guanosine-ribonucleotide-snRNA + 2-oxoglutarate + O2 = a 5'-end triphospho-guanosine-ribonucleotide-snRNA + formaldehyde + succinate + CO2 + H(+)</text>
        <dbReference type="Rhea" id="RHEA:58784"/>
        <dbReference type="Rhea" id="RHEA-COMP:15220"/>
        <dbReference type="Rhea" id="RHEA-COMP:15221"/>
        <dbReference type="ChEBI" id="CHEBI:15378"/>
        <dbReference type="ChEBI" id="CHEBI:15379"/>
        <dbReference type="ChEBI" id="CHEBI:16526"/>
        <dbReference type="ChEBI" id="CHEBI:16810"/>
        <dbReference type="ChEBI" id="CHEBI:16842"/>
        <dbReference type="ChEBI" id="CHEBI:30031"/>
        <dbReference type="ChEBI" id="CHEBI:138278"/>
        <dbReference type="ChEBI" id="CHEBI:142789"/>
    </reaction>
</comment>
<dbReference type="InterPro" id="IPR057534">
    <property type="entry name" value="MXRA7_helical"/>
</dbReference>
<comment type="cofactor">
    <cofactor evidence="1">
        <name>Fe(2+)</name>
        <dbReference type="ChEBI" id="CHEBI:29033"/>
    </cofactor>
</comment>
<dbReference type="GO" id="GO:0106140">
    <property type="term" value="F:P-TEFb complex binding"/>
    <property type="evidence" value="ECO:0007669"/>
    <property type="project" value="TreeGrafter"/>
</dbReference>
<dbReference type="FunFam" id="2.60.120.650:FF:000010">
    <property type="entry name" value="bifunctional arginine demethylase and lysyl-hydroxylase JMJD6 isoform X2"/>
    <property type="match status" value="1"/>
</dbReference>
<keyword evidence="4" id="KW-0156">Chromatin regulator</keyword>
<evidence type="ECO:0000256" key="8">
    <source>
        <dbReference type="ARBA" id="ARBA00023015"/>
    </source>
</evidence>
<keyword evidence="3" id="KW-0479">Metal-binding</keyword>
<comment type="catalytic activity">
    <reaction evidence="14">
        <text>N(omega),N(omega)'-dimethyl-L-arginyl-[protein] + 2-oxoglutarate + O2 = N(omega)-methyl-L-arginyl-[protein] + formaldehyde + succinate + CO2</text>
        <dbReference type="Rhea" id="RHEA:58472"/>
        <dbReference type="Rhea" id="RHEA-COMP:11990"/>
        <dbReference type="Rhea" id="RHEA-COMP:11992"/>
        <dbReference type="ChEBI" id="CHEBI:15379"/>
        <dbReference type="ChEBI" id="CHEBI:16526"/>
        <dbReference type="ChEBI" id="CHEBI:16810"/>
        <dbReference type="ChEBI" id="CHEBI:16842"/>
        <dbReference type="ChEBI" id="CHEBI:30031"/>
        <dbReference type="ChEBI" id="CHEBI:65280"/>
        <dbReference type="ChEBI" id="CHEBI:88221"/>
    </reaction>
</comment>
<proteinExistence type="inferred from homology"/>
<dbReference type="GO" id="GO:0005737">
    <property type="term" value="C:cytoplasm"/>
    <property type="evidence" value="ECO:0007669"/>
    <property type="project" value="TreeGrafter"/>
</dbReference>
<comment type="subcellular location">
    <subcellularLocation>
        <location evidence="2">Nucleus</location>
    </subcellularLocation>
</comment>
<comment type="catalytic activity">
    <reaction evidence="12">
        <text>N(omega),N(omega)'-dimethyl-L-arginyl-[protein] + 2 2-oxoglutarate + 2 O2 = L-arginyl-[protein] + 2 formaldehyde + 2 succinate + 2 CO2</text>
        <dbReference type="Rhea" id="RHEA:58348"/>
        <dbReference type="Rhea" id="RHEA-COMP:10532"/>
        <dbReference type="Rhea" id="RHEA-COMP:11992"/>
        <dbReference type="ChEBI" id="CHEBI:15379"/>
        <dbReference type="ChEBI" id="CHEBI:16526"/>
        <dbReference type="ChEBI" id="CHEBI:16810"/>
        <dbReference type="ChEBI" id="CHEBI:16842"/>
        <dbReference type="ChEBI" id="CHEBI:29965"/>
        <dbReference type="ChEBI" id="CHEBI:30031"/>
        <dbReference type="ChEBI" id="CHEBI:88221"/>
    </reaction>
</comment>
<dbReference type="GO" id="GO:0046872">
    <property type="term" value="F:metal ion binding"/>
    <property type="evidence" value="ECO:0007669"/>
    <property type="project" value="UniProtKB-KW"/>
</dbReference>
<comment type="caution">
    <text evidence="18">The sequence shown here is derived from an EMBL/GenBank/DDBJ whole genome shotgun (WGS) entry which is preliminary data.</text>
</comment>
<dbReference type="InterPro" id="IPR003347">
    <property type="entry name" value="JmjC_dom"/>
</dbReference>
<evidence type="ECO:0000313" key="18">
    <source>
        <dbReference type="EMBL" id="KAG2461017.1"/>
    </source>
</evidence>
<evidence type="ECO:0000256" key="2">
    <source>
        <dbReference type="ARBA" id="ARBA00004123"/>
    </source>
</evidence>
<protein>
    <submittedName>
        <fullName evidence="18">JMJD6 hydroxylase</fullName>
    </submittedName>
</protein>
<keyword evidence="19" id="KW-1185">Reference proteome</keyword>
<comment type="similarity">
    <text evidence="11">Belongs to the JMJD6 family.</text>
</comment>
<dbReference type="GO" id="GO:0006909">
    <property type="term" value="P:phagocytosis"/>
    <property type="evidence" value="ECO:0007669"/>
    <property type="project" value="TreeGrafter"/>
</dbReference>
<dbReference type="PANTHER" id="PTHR12480:SF32">
    <property type="entry name" value="BIFUNCTIONAL ARGININE DEMETHYLASE AND LYSYL-HYDROXYLASE JMJD6"/>
    <property type="match status" value="1"/>
</dbReference>
<evidence type="ECO:0000313" key="19">
    <source>
        <dbReference type="Proteomes" id="UP000886611"/>
    </source>
</evidence>
<evidence type="ECO:0000256" key="4">
    <source>
        <dbReference type="ARBA" id="ARBA00022853"/>
    </source>
</evidence>
<evidence type="ECO:0000256" key="11">
    <source>
        <dbReference type="ARBA" id="ARBA00038068"/>
    </source>
</evidence>
<evidence type="ECO:0000256" key="7">
    <source>
        <dbReference type="ARBA" id="ARBA00023004"/>
    </source>
</evidence>
<dbReference type="EMBL" id="JAATIS010004753">
    <property type="protein sequence ID" value="KAG2461017.1"/>
    <property type="molecule type" value="Genomic_DNA"/>
</dbReference>
<dbReference type="SMART" id="SM00558">
    <property type="entry name" value="JmjC"/>
    <property type="match status" value="1"/>
</dbReference>
<dbReference type="InterPro" id="IPR050910">
    <property type="entry name" value="JMJD6_ArgDemeth/LysHydrox"/>
</dbReference>
<gene>
    <name evidence="18" type="primary">Jmjd6</name>
    <name evidence="18" type="ORF">GTO96_0011532</name>
</gene>
<keyword evidence="5" id="KW-0223">Dioxygenase</keyword>
<dbReference type="Proteomes" id="UP000886611">
    <property type="component" value="Unassembled WGS sequence"/>
</dbReference>
<dbReference type="GO" id="GO:0005634">
    <property type="term" value="C:nucleus"/>
    <property type="evidence" value="ECO:0007669"/>
    <property type="project" value="UniProtKB-SubCell"/>
</dbReference>
<sequence>MNHKSKKRIKEAKRSARPELKDSVDWTRHEYYSNFDLSHRTVKDNVERVDGLQLTIEEFVERFEKPYKPVVLLNCQDNWPALEKWTLERLKRKYRNQKFKCGEDNDGYSVKMKMKYYVEYMETTHDDSPLYIFDSSYGEHAKRRKLLEDYEVPIFFRDDLFQFAGEKRRPPYRWFVMGPARSGTGIHIDPLGTSAWNSLVQGHKRWCLFPTNTPRELIKVTRDDGGNQQDEAITWFSVIYPRTQLPTWPPEFRPLEILQKPGDTVFVPGGWWHVVLNLDVTIAVTQNFASTANFPIVWHKTVRGRPKLSRKWYRILKQERPELAALADAVDLQESTGIASDSSSDSSSSSSSSSSDSASEGGEGDNLDVEISGSFAEAEPAERETEKEVNEGEEGEDHLKYRPGKLRGSRLEMMMTKEEREEEQRVQREQLAAIFRLLQQKKETFGEMSPGDMEEQLKLYSKEMLGEAPDGSANEQLGLHTPLMDL</sequence>
<comment type="catalytic activity">
    <reaction evidence="15">
        <text>L-lysyl-[protein] + 2-oxoglutarate + O2 = (5S)-5-hydroxy-L-lysyl-[protein] + succinate + CO2</text>
        <dbReference type="Rhea" id="RHEA:58360"/>
        <dbReference type="Rhea" id="RHEA-COMP:9752"/>
        <dbReference type="Rhea" id="RHEA-COMP:15144"/>
        <dbReference type="ChEBI" id="CHEBI:15379"/>
        <dbReference type="ChEBI" id="CHEBI:16526"/>
        <dbReference type="ChEBI" id="CHEBI:16810"/>
        <dbReference type="ChEBI" id="CHEBI:29969"/>
        <dbReference type="ChEBI" id="CHEBI:30031"/>
        <dbReference type="ChEBI" id="CHEBI:141843"/>
    </reaction>
</comment>
<evidence type="ECO:0000256" key="14">
    <source>
        <dbReference type="ARBA" id="ARBA00048563"/>
    </source>
</evidence>
<dbReference type="Gene3D" id="2.60.120.650">
    <property type="entry name" value="Cupin"/>
    <property type="match status" value="1"/>
</dbReference>
<evidence type="ECO:0000256" key="15">
    <source>
        <dbReference type="ARBA" id="ARBA00048645"/>
    </source>
</evidence>
<evidence type="ECO:0000256" key="16">
    <source>
        <dbReference type="SAM" id="MobiDB-lite"/>
    </source>
</evidence>
<feature type="region of interest" description="Disordered" evidence="16">
    <location>
        <begin position="467"/>
        <end position="486"/>
    </location>
</feature>
<keyword evidence="8" id="KW-0805">Transcription regulation</keyword>
<evidence type="ECO:0000256" key="3">
    <source>
        <dbReference type="ARBA" id="ARBA00022723"/>
    </source>
</evidence>
<dbReference type="FunFam" id="1.20.1280.270:FF:000001">
    <property type="entry name" value="Bifunctional arginine demethylase and lysyl-hydroxylase JMJD6"/>
    <property type="match status" value="1"/>
</dbReference>
<feature type="non-terminal residue" evidence="18">
    <location>
        <position position="486"/>
    </location>
</feature>
<dbReference type="SUPFAM" id="SSF51197">
    <property type="entry name" value="Clavaminate synthase-like"/>
    <property type="match status" value="1"/>
</dbReference>
<keyword evidence="6" id="KW-0560">Oxidoreductase</keyword>
<dbReference type="PROSITE" id="PS51184">
    <property type="entry name" value="JMJC"/>
    <property type="match status" value="1"/>
</dbReference>
<dbReference type="AlphaFoldDB" id="A0A8X7X375"/>
<evidence type="ECO:0000256" key="13">
    <source>
        <dbReference type="ARBA" id="ARBA00047985"/>
    </source>
</evidence>
<keyword evidence="9" id="KW-0804">Transcription</keyword>
<evidence type="ECO:0000256" key="1">
    <source>
        <dbReference type="ARBA" id="ARBA00001954"/>
    </source>
</evidence>
<evidence type="ECO:0000259" key="17">
    <source>
        <dbReference type="PROSITE" id="PS51184"/>
    </source>
</evidence>
<dbReference type="Pfam" id="PF25473">
    <property type="entry name" value="MXRA7_helical"/>
    <property type="match status" value="1"/>
</dbReference>
<accession>A0A8X7X375</accession>
<feature type="domain" description="JmjC" evidence="17">
    <location>
        <begin position="141"/>
        <end position="305"/>
    </location>
</feature>
<organism evidence="18 19">
    <name type="scientific">Polypterus senegalus</name>
    <name type="common">Senegal bichir</name>
    <dbReference type="NCBI Taxonomy" id="55291"/>
    <lineage>
        <taxon>Eukaryota</taxon>
        <taxon>Metazoa</taxon>
        <taxon>Chordata</taxon>
        <taxon>Craniata</taxon>
        <taxon>Vertebrata</taxon>
        <taxon>Euteleostomi</taxon>
        <taxon>Actinopterygii</taxon>
        <taxon>Polypteriformes</taxon>
        <taxon>Polypteridae</taxon>
        <taxon>Polypterus</taxon>
    </lineage>
</organism>
<dbReference type="PANTHER" id="PTHR12480">
    <property type="entry name" value="ARGININE DEMETHYLASE AND LYSYL-HYDROXYLASE JMJD"/>
    <property type="match status" value="1"/>
</dbReference>
<dbReference type="Gene3D" id="1.20.1280.270">
    <property type="match status" value="1"/>
</dbReference>
<evidence type="ECO:0000256" key="5">
    <source>
        <dbReference type="ARBA" id="ARBA00022964"/>
    </source>
</evidence>
<dbReference type="Pfam" id="PF02373">
    <property type="entry name" value="JmjC"/>
    <property type="match status" value="1"/>
</dbReference>
<name>A0A8X7X375_POLSE</name>
<feature type="non-terminal residue" evidence="18">
    <location>
        <position position="1"/>
    </location>
</feature>
<reference evidence="18 19" key="1">
    <citation type="journal article" date="2021" name="Cell">
        <title>Tracing the genetic footprints of vertebrate landing in non-teleost ray-finned fishes.</title>
        <authorList>
            <person name="Bi X."/>
            <person name="Wang K."/>
            <person name="Yang L."/>
            <person name="Pan H."/>
            <person name="Jiang H."/>
            <person name="Wei Q."/>
            <person name="Fang M."/>
            <person name="Yu H."/>
            <person name="Zhu C."/>
            <person name="Cai Y."/>
            <person name="He Y."/>
            <person name="Gan X."/>
            <person name="Zeng H."/>
            <person name="Yu D."/>
            <person name="Zhu Y."/>
            <person name="Jiang H."/>
            <person name="Qiu Q."/>
            <person name="Yang H."/>
            <person name="Zhang Y.E."/>
            <person name="Wang W."/>
            <person name="Zhu M."/>
            <person name="He S."/>
            <person name="Zhang G."/>
        </authorList>
    </citation>
    <scope>NUCLEOTIDE SEQUENCE [LARGE SCALE GENOMIC DNA]</scope>
    <source>
        <strain evidence="18">Bchr_013</strain>
    </source>
</reference>
<dbReference type="GO" id="GO:0033749">
    <property type="term" value="F:histone H4R3 demethylase activity"/>
    <property type="evidence" value="ECO:0007669"/>
    <property type="project" value="TreeGrafter"/>
</dbReference>
<evidence type="ECO:0000256" key="12">
    <source>
        <dbReference type="ARBA" id="ARBA00047382"/>
    </source>
</evidence>
<evidence type="ECO:0000256" key="6">
    <source>
        <dbReference type="ARBA" id="ARBA00023002"/>
    </source>
</evidence>
<keyword evidence="7" id="KW-0408">Iron</keyword>
<feature type="compositionally biased region" description="Basic and acidic residues" evidence="16">
    <location>
        <begin position="380"/>
        <end position="390"/>
    </location>
</feature>
<feature type="region of interest" description="Disordered" evidence="16">
    <location>
        <begin position="336"/>
        <end position="409"/>
    </location>
</feature>
<feature type="compositionally biased region" description="Low complexity" evidence="16">
    <location>
        <begin position="339"/>
        <end position="359"/>
    </location>
</feature>